<sequence length="252" mass="26873">MFMNYSKIINHTAFAALLVTGAFAGFVIGVKLPAAFVSLYSAPATVSVASVISTAVVEPIIPVIKEIKTETKSKIKPVLVPAKPMAKSPLQTTIASKKTAGAKTETLRLINPPAFAEPARPAGGATVGKPDLAVKILETGVIDKVTNVWTATTSLRSIDRIAVRFSVENLGTKETGAWYFNAILPTYPSYIYSANSQNSLLPGDRIEFTLGFDSVEKKDGNVIVINVDPANSIFEASEENNIVRVTLDGVSF</sequence>
<evidence type="ECO:0008006" key="3">
    <source>
        <dbReference type="Google" id="ProtNLM"/>
    </source>
</evidence>
<comment type="caution">
    <text evidence="1">The sequence shown here is derived from an EMBL/GenBank/DDBJ whole genome shotgun (WGS) entry which is preliminary data.</text>
</comment>
<evidence type="ECO:0000313" key="2">
    <source>
        <dbReference type="Proteomes" id="UP000176355"/>
    </source>
</evidence>
<protein>
    <recommendedName>
        <fullName evidence="3">CARDB domain-containing protein</fullName>
    </recommendedName>
</protein>
<name>A0A1G2P6H7_9BACT</name>
<proteinExistence type="predicted"/>
<dbReference type="AlphaFoldDB" id="A0A1G2P6H7"/>
<dbReference type="STRING" id="1802333.A3G03_01015"/>
<gene>
    <name evidence="1" type="ORF">A3G03_01015</name>
</gene>
<accession>A0A1G2P6H7</accession>
<dbReference type="Gene3D" id="2.60.40.10">
    <property type="entry name" value="Immunoglobulins"/>
    <property type="match status" value="1"/>
</dbReference>
<organism evidence="1 2">
    <name type="scientific">Candidatus Taylorbacteria bacterium RIFCSPLOWO2_12_FULL_44_15c</name>
    <dbReference type="NCBI Taxonomy" id="1802333"/>
    <lineage>
        <taxon>Bacteria</taxon>
        <taxon>Candidatus Tayloriibacteriota</taxon>
    </lineage>
</organism>
<evidence type="ECO:0000313" key="1">
    <source>
        <dbReference type="EMBL" id="OHA43873.1"/>
    </source>
</evidence>
<dbReference type="Proteomes" id="UP000176355">
    <property type="component" value="Unassembled WGS sequence"/>
</dbReference>
<reference evidence="1 2" key="1">
    <citation type="journal article" date="2016" name="Nat. Commun.">
        <title>Thousands of microbial genomes shed light on interconnected biogeochemical processes in an aquifer system.</title>
        <authorList>
            <person name="Anantharaman K."/>
            <person name="Brown C.T."/>
            <person name="Hug L.A."/>
            <person name="Sharon I."/>
            <person name="Castelle C.J."/>
            <person name="Probst A.J."/>
            <person name="Thomas B.C."/>
            <person name="Singh A."/>
            <person name="Wilkins M.J."/>
            <person name="Karaoz U."/>
            <person name="Brodie E.L."/>
            <person name="Williams K.H."/>
            <person name="Hubbard S.S."/>
            <person name="Banfield J.F."/>
        </authorList>
    </citation>
    <scope>NUCLEOTIDE SEQUENCE [LARGE SCALE GENOMIC DNA]</scope>
</reference>
<dbReference type="InterPro" id="IPR013783">
    <property type="entry name" value="Ig-like_fold"/>
</dbReference>
<dbReference type="EMBL" id="MHSL01000016">
    <property type="protein sequence ID" value="OHA43873.1"/>
    <property type="molecule type" value="Genomic_DNA"/>
</dbReference>